<dbReference type="InterPro" id="IPR003819">
    <property type="entry name" value="TauD/TfdA-like"/>
</dbReference>
<dbReference type="GO" id="GO:0016491">
    <property type="term" value="F:oxidoreductase activity"/>
    <property type="evidence" value="ECO:0007669"/>
    <property type="project" value="UniProtKB-KW"/>
</dbReference>
<proteinExistence type="predicted"/>
<comment type="caution">
    <text evidence="6">The sequence shown here is derived from an EMBL/GenBank/DDBJ whole genome shotgun (WGS) entry which is preliminary data.</text>
</comment>
<dbReference type="PANTHER" id="PTHR10696">
    <property type="entry name" value="GAMMA-BUTYROBETAINE HYDROXYLASE-RELATED"/>
    <property type="match status" value="1"/>
</dbReference>
<evidence type="ECO:0000256" key="2">
    <source>
        <dbReference type="ARBA" id="ARBA00023002"/>
    </source>
</evidence>
<keyword evidence="3" id="KW-0408">Iron</keyword>
<sequence length="324" mass="36508">MHSRLEGSEGETQTRALPRVMLPEHIGQDLIPWLHDHSEIWEPALQDCGALLFRGFGIDRAEALHGCIEATSKQWATYRERATPRSAVADNIFTSTEYPADEVIQLHNENSHCTSWPQKLYFCCVTASDTGGETPLADCRNVLAAIPAAIRDEFAERGWRYRRHFGLFGFSWQEVFGSSDRDQVEAYCEQNAMDVEWGSDDSLTVTYVRPAIHVHPVTGESLWFNHGFFFNPFSLDPEVREVLLESVGVEGLPYNTTYGDGEAVPGPVLQEIAQAYRAHTQTFPWQPGDLLFVDNMLVAHGRRPFTGNRRVLVGMADPWPPESV</sequence>
<dbReference type="SUPFAM" id="SSF51197">
    <property type="entry name" value="Clavaminate synthase-like"/>
    <property type="match status" value="1"/>
</dbReference>
<name>A0A7Z7N9X6_9MYCO</name>
<dbReference type="GO" id="GO:0017000">
    <property type="term" value="P:antibiotic biosynthetic process"/>
    <property type="evidence" value="ECO:0007669"/>
    <property type="project" value="UniProtKB-KW"/>
</dbReference>
<protein>
    <recommendedName>
        <fullName evidence="5">TauD/TfdA-like domain-containing protein</fullName>
    </recommendedName>
</protein>
<dbReference type="Gene3D" id="3.60.130.10">
    <property type="entry name" value="Clavaminate synthase-like"/>
    <property type="match status" value="1"/>
</dbReference>
<keyword evidence="7" id="KW-1185">Reference proteome</keyword>
<dbReference type="Pfam" id="PF02668">
    <property type="entry name" value="TauD"/>
    <property type="match status" value="1"/>
</dbReference>
<dbReference type="Proteomes" id="UP000554965">
    <property type="component" value="Unassembled WGS sequence"/>
</dbReference>
<evidence type="ECO:0000313" key="6">
    <source>
        <dbReference type="EMBL" id="SOJ55236.1"/>
    </source>
</evidence>
<dbReference type="RefSeq" id="WP_186243125.1">
    <property type="nucleotide sequence ID" value="NZ_OCTY01000002.1"/>
</dbReference>
<keyword evidence="4" id="KW-0045">Antibiotic biosynthesis</keyword>
<feature type="domain" description="TauD/TfdA-like" evidence="5">
    <location>
        <begin position="40"/>
        <end position="315"/>
    </location>
</feature>
<gene>
    <name evidence="6" type="ORF">MSIMFB_02725</name>
</gene>
<dbReference type="PANTHER" id="PTHR10696:SF56">
    <property type="entry name" value="TAUD_TFDA-LIKE DOMAIN-CONTAINING PROTEIN"/>
    <property type="match status" value="1"/>
</dbReference>
<accession>A0A7Z7N9X6</accession>
<comment type="cofactor">
    <cofactor evidence="1">
        <name>Fe(2+)</name>
        <dbReference type="ChEBI" id="CHEBI:29033"/>
    </cofactor>
</comment>
<dbReference type="AlphaFoldDB" id="A0A7Z7N9X6"/>
<keyword evidence="2" id="KW-0560">Oxidoreductase</keyword>
<dbReference type="InterPro" id="IPR042098">
    <property type="entry name" value="TauD-like_sf"/>
</dbReference>
<evidence type="ECO:0000313" key="7">
    <source>
        <dbReference type="Proteomes" id="UP000554965"/>
    </source>
</evidence>
<evidence type="ECO:0000256" key="4">
    <source>
        <dbReference type="ARBA" id="ARBA00023194"/>
    </source>
</evidence>
<reference evidence="6 7" key="1">
    <citation type="submission" date="2017-10" db="EMBL/GenBank/DDBJ databases">
        <authorList>
            <consortium name="Urmite Genomes"/>
        </authorList>
    </citation>
    <scope>NUCLEOTIDE SEQUENCE [LARGE SCALE GENOMIC DNA]</scope>
    <source>
        <strain evidence="6 7">FB-527</strain>
    </source>
</reference>
<evidence type="ECO:0000256" key="3">
    <source>
        <dbReference type="ARBA" id="ARBA00023004"/>
    </source>
</evidence>
<dbReference type="EMBL" id="OCTY01000002">
    <property type="protein sequence ID" value="SOJ55236.1"/>
    <property type="molecule type" value="Genomic_DNA"/>
</dbReference>
<evidence type="ECO:0000256" key="1">
    <source>
        <dbReference type="ARBA" id="ARBA00001954"/>
    </source>
</evidence>
<evidence type="ECO:0000259" key="5">
    <source>
        <dbReference type="Pfam" id="PF02668"/>
    </source>
</evidence>
<dbReference type="InterPro" id="IPR050411">
    <property type="entry name" value="AlphaKG_dependent_hydroxylases"/>
</dbReference>
<organism evidence="6 7">
    <name type="scientific">Mycobacterium simulans</name>
    <dbReference type="NCBI Taxonomy" id="627089"/>
    <lineage>
        <taxon>Bacteria</taxon>
        <taxon>Bacillati</taxon>
        <taxon>Actinomycetota</taxon>
        <taxon>Actinomycetes</taxon>
        <taxon>Mycobacteriales</taxon>
        <taxon>Mycobacteriaceae</taxon>
        <taxon>Mycobacterium</taxon>
    </lineage>
</organism>